<evidence type="ECO:0000256" key="2">
    <source>
        <dbReference type="ARBA" id="ARBA00022448"/>
    </source>
</evidence>
<comment type="subcellular location">
    <subcellularLocation>
        <location evidence="1">Cell inner membrane</location>
        <topology evidence="1">Multi-pass membrane protein</topology>
    </subcellularLocation>
</comment>
<organism evidence="11 12">
    <name type="scientific">Iocasia fonsfrigidae</name>
    <dbReference type="NCBI Taxonomy" id="2682810"/>
    <lineage>
        <taxon>Bacteria</taxon>
        <taxon>Bacillati</taxon>
        <taxon>Bacillota</taxon>
        <taxon>Clostridia</taxon>
        <taxon>Halanaerobiales</taxon>
        <taxon>Halanaerobiaceae</taxon>
        <taxon>Iocasia</taxon>
    </lineage>
</organism>
<keyword evidence="6 9" id="KW-1133">Transmembrane helix</keyword>
<gene>
    <name evidence="11" type="ORF">GM661_17385</name>
</gene>
<dbReference type="InterPro" id="IPR055348">
    <property type="entry name" value="DctQ"/>
</dbReference>
<keyword evidence="7 9" id="KW-0472">Membrane</keyword>
<feature type="transmembrane region" description="Helical" evidence="9">
    <location>
        <begin position="79"/>
        <end position="99"/>
    </location>
</feature>
<feature type="transmembrane region" description="Helical" evidence="9">
    <location>
        <begin position="37"/>
        <end position="58"/>
    </location>
</feature>
<proteinExistence type="inferred from homology"/>
<dbReference type="GO" id="GO:0015740">
    <property type="term" value="P:C4-dicarboxylate transport"/>
    <property type="evidence" value="ECO:0007669"/>
    <property type="project" value="TreeGrafter"/>
</dbReference>
<dbReference type="RefSeq" id="WP_230867931.1">
    <property type="nucleotide sequence ID" value="NZ_CP046640.1"/>
</dbReference>
<protein>
    <submittedName>
        <fullName evidence="11">TRAP transporter small permease subunit</fullName>
    </submittedName>
</protein>
<feature type="transmembrane region" description="Helical" evidence="9">
    <location>
        <begin position="119"/>
        <end position="138"/>
    </location>
</feature>
<dbReference type="GO" id="GO:0022857">
    <property type="term" value="F:transmembrane transporter activity"/>
    <property type="evidence" value="ECO:0007669"/>
    <property type="project" value="TreeGrafter"/>
</dbReference>
<dbReference type="Proteomes" id="UP000665020">
    <property type="component" value="Chromosome"/>
</dbReference>
<evidence type="ECO:0000256" key="4">
    <source>
        <dbReference type="ARBA" id="ARBA00022519"/>
    </source>
</evidence>
<dbReference type="PANTHER" id="PTHR35011">
    <property type="entry name" value="2,3-DIKETO-L-GULONATE TRAP TRANSPORTER SMALL PERMEASE PROTEIN YIAM"/>
    <property type="match status" value="1"/>
</dbReference>
<accession>A0A8A7KIH0</accession>
<evidence type="ECO:0000256" key="1">
    <source>
        <dbReference type="ARBA" id="ARBA00004429"/>
    </source>
</evidence>
<comment type="similarity">
    <text evidence="8">Belongs to the TRAP transporter small permease family.</text>
</comment>
<evidence type="ECO:0000256" key="8">
    <source>
        <dbReference type="ARBA" id="ARBA00038436"/>
    </source>
</evidence>
<feature type="domain" description="Tripartite ATP-independent periplasmic transporters DctQ component" evidence="10">
    <location>
        <begin position="18"/>
        <end position="142"/>
    </location>
</feature>
<evidence type="ECO:0000259" key="10">
    <source>
        <dbReference type="Pfam" id="PF04290"/>
    </source>
</evidence>
<evidence type="ECO:0000313" key="11">
    <source>
        <dbReference type="EMBL" id="QTL99598.1"/>
    </source>
</evidence>
<evidence type="ECO:0000256" key="6">
    <source>
        <dbReference type="ARBA" id="ARBA00022989"/>
    </source>
</evidence>
<evidence type="ECO:0000313" key="12">
    <source>
        <dbReference type="Proteomes" id="UP000665020"/>
    </source>
</evidence>
<evidence type="ECO:0000256" key="7">
    <source>
        <dbReference type="ARBA" id="ARBA00023136"/>
    </source>
</evidence>
<name>A0A8A7KIH0_9FIRM</name>
<evidence type="ECO:0000256" key="3">
    <source>
        <dbReference type="ARBA" id="ARBA00022475"/>
    </source>
</evidence>
<sequence length="167" mass="19067">MKIQRIEEITVCIGLSILILLVFTAATLRWFGIDMSWSVDFAQLTFSWVCFIGADLAMRRKRHMGVDLLANKFSLPIRNAIYLFNSVLIMFFLIFVIYYGTNLSIINFQRTFNTLPISYSFVTISAPVGCLLMLYTVMKRLIGYVGNIIKHDYQGIIQKNQGGGETI</sequence>
<evidence type="ECO:0000256" key="9">
    <source>
        <dbReference type="SAM" id="Phobius"/>
    </source>
</evidence>
<dbReference type="AlphaFoldDB" id="A0A8A7KIH0"/>
<evidence type="ECO:0000256" key="5">
    <source>
        <dbReference type="ARBA" id="ARBA00022692"/>
    </source>
</evidence>
<dbReference type="GO" id="GO:0005886">
    <property type="term" value="C:plasma membrane"/>
    <property type="evidence" value="ECO:0007669"/>
    <property type="project" value="UniProtKB-SubCell"/>
</dbReference>
<dbReference type="InterPro" id="IPR007387">
    <property type="entry name" value="TRAP_DctQ"/>
</dbReference>
<keyword evidence="3" id="KW-1003">Cell membrane</keyword>
<dbReference type="EMBL" id="CP046640">
    <property type="protein sequence ID" value="QTL99598.1"/>
    <property type="molecule type" value="Genomic_DNA"/>
</dbReference>
<dbReference type="PANTHER" id="PTHR35011:SF2">
    <property type="entry name" value="2,3-DIKETO-L-GULONATE TRAP TRANSPORTER SMALL PERMEASE PROTEIN YIAM"/>
    <property type="match status" value="1"/>
</dbReference>
<keyword evidence="2" id="KW-0813">Transport</keyword>
<feature type="transmembrane region" description="Helical" evidence="9">
    <location>
        <begin position="12"/>
        <end position="31"/>
    </location>
</feature>
<keyword evidence="5 9" id="KW-0812">Transmembrane</keyword>
<keyword evidence="12" id="KW-1185">Reference proteome</keyword>
<dbReference type="KEGG" id="ifn:GM661_17385"/>
<dbReference type="Pfam" id="PF04290">
    <property type="entry name" value="DctQ"/>
    <property type="match status" value="1"/>
</dbReference>
<keyword evidence="4" id="KW-0997">Cell inner membrane</keyword>
<reference evidence="11" key="1">
    <citation type="submission" date="2019-12" db="EMBL/GenBank/DDBJ databases">
        <authorList>
            <person name="zhang j."/>
            <person name="sun C.M."/>
        </authorList>
    </citation>
    <scope>NUCLEOTIDE SEQUENCE</scope>
    <source>
        <strain evidence="11">NS-1</strain>
    </source>
</reference>